<reference evidence="3 4" key="1">
    <citation type="submission" date="2016-07" db="EMBL/GenBank/DDBJ databases">
        <title>Pervasive Adenine N6-methylation of Active Genes in Fungi.</title>
        <authorList>
            <consortium name="DOE Joint Genome Institute"/>
            <person name="Mondo S.J."/>
            <person name="Dannebaum R.O."/>
            <person name="Kuo R.C."/>
            <person name="Labutti K."/>
            <person name="Haridas S."/>
            <person name="Kuo A."/>
            <person name="Salamov A."/>
            <person name="Ahrendt S.R."/>
            <person name="Lipzen A."/>
            <person name="Sullivan W."/>
            <person name="Andreopoulos W.B."/>
            <person name="Clum A."/>
            <person name="Lindquist E."/>
            <person name="Daum C."/>
            <person name="Ramamoorthy G.K."/>
            <person name="Gryganskyi A."/>
            <person name="Culley D."/>
            <person name="Magnuson J.K."/>
            <person name="James T.Y."/>
            <person name="O'Malley M.A."/>
            <person name="Stajich J.E."/>
            <person name="Spatafora J.W."/>
            <person name="Visel A."/>
            <person name="Grigoriev I.V."/>
        </authorList>
    </citation>
    <scope>NUCLEOTIDE SEQUENCE [LARGE SCALE GENOMIC DNA]</scope>
    <source>
        <strain evidence="3 4">NRRL 3116</strain>
    </source>
</reference>
<name>A0A1Y2GBD4_9FUNG</name>
<dbReference type="InterPro" id="IPR015661">
    <property type="entry name" value="Bub1/Mad3"/>
</dbReference>
<dbReference type="PANTHER" id="PTHR14030">
    <property type="entry name" value="MITOTIC CHECKPOINT SERINE/THREONINE-PROTEIN KINASE BUB1"/>
    <property type="match status" value="1"/>
</dbReference>
<dbReference type="PANTHER" id="PTHR14030:SF4">
    <property type="entry name" value="BUB1 KINASE, ISOFORM A-RELATED"/>
    <property type="match status" value="1"/>
</dbReference>
<evidence type="ECO:0000256" key="1">
    <source>
        <dbReference type="SAM" id="MobiDB-lite"/>
    </source>
</evidence>
<evidence type="ECO:0000313" key="4">
    <source>
        <dbReference type="Proteomes" id="UP000193648"/>
    </source>
</evidence>
<dbReference type="AlphaFoldDB" id="A0A1Y2GBD4"/>
<dbReference type="GO" id="GO:0005634">
    <property type="term" value="C:nucleus"/>
    <property type="evidence" value="ECO:0007669"/>
    <property type="project" value="TreeGrafter"/>
</dbReference>
<dbReference type="EMBL" id="MCFF01000046">
    <property type="protein sequence ID" value="ORZ06296.1"/>
    <property type="molecule type" value="Genomic_DNA"/>
</dbReference>
<dbReference type="SMART" id="SM00777">
    <property type="entry name" value="Mad3_BUB1_I"/>
    <property type="match status" value="1"/>
</dbReference>
<gene>
    <name evidence="3" type="ORF">BCR41DRAFT_168286</name>
</gene>
<proteinExistence type="predicted"/>
<dbReference type="InParanoid" id="A0A1Y2GBD4"/>
<dbReference type="GO" id="GO:0007094">
    <property type="term" value="P:mitotic spindle assembly checkpoint signaling"/>
    <property type="evidence" value="ECO:0007669"/>
    <property type="project" value="InterPro"/>
</dbReference>
<organism evidence="3 4">
    <name type="scientific">Lobosporangium transversale</name>
    <dbReference type="NCBI Taxonomy" id="64571"/>
    <lineage>
        <taxon>Eukaryota</taxon>
        <taxon>Fungi</taxon>
        <taxon>Fungi incertae sedis</taxon>
        <taxon>Mucoromycota</taxon>
        <taxon>Mortierellomycotina</taxon>
        <taxon>Mortierellomycetes</taxon>
        <taxon>Mortierellales</taxon>
        <taxon>Mortierellaceae</taxon>
        <taxon>Lobosporangium</taxon>
    </lineage>
</organism>
<dbReference type="Pfam" id="PF08311">
    <property type="entry name" value="Mad3_BUB1_I"/>
    <property type="match status" value="1"/>
</dbReference>
<dbReference type="Proteomes" id="UP000193648">
    <property type="component" value="Unassembled WGS sequence"/>
</dbReference>
<dbReference type="OrthoDB" id="248495at2759"/>
<dbReference type="InterPro" id="IPR013212">
    <property type="entry name" value="Mad3/Bub1_I"/>
</dbReference>
<dbReference type="PROSITE" id="PS51489">
    <property type="entry name" value="BUB1_N"/>
    <property type="match status" value="1"/>
</dbReference>
<evidence type="ECO:0000259" key="2">
    <source>
        <dbReference type="PROSITE" id="PS51489"/>
    </source>
</evidence>
<dbReference type="Gene3D" id="1.25.40.430">
    <property type="match status" value="1"/>
</dbReference>
<dbReference type="RefSeq" id="XP_021877459.1">
    <property type="nucleotide sequence ID" value="XM_022019696.1"/>
</dbReference>
<feature type="compositionally biased region" description="Basic and acidic residues" evidence="1">
    <location>
        <begin position="8"/>
        <end position="17"/>
    </location>
</feature>
<dbReference type="GeneID" id="33561541"/>
<dbReference type="STRING" id="64571.A0A1Y2GBD4"/>
<feature type="region of interest" description="Disordered" evidence="1">
    <location>
        <begin position="1"/>
        <end position="31"/>
    </location>
</feature>
<dbReference type="FunFam" id="1.25.40.430:FF:000003">
    <property type="entry name" value="Checkpoint serine/threonine-protein kinase BUB1"/>
    <property type="match status" value="1"/>
</dbReference>
<comment type="caution">
    <text evidence="3">The sequence shown here is derived from an EMBL/GenBank/DDBJ whole genome shotgun (WGS) entry which is preliminary data.</text>
</comment>
<accession>A0A1Y2GBD4</accession>
<dbReference type="GO" id="GO:0051754">
    <property type="term" value="P:meiotic sister chromatid cohesion, centromeric"/>
    <property type="evidence" value="ECO:0007669"/>
    <property type="project" value="TreeGrafter"/>
</dbReference>
<keyword evidence="4" id="KW-1185">Reference proteome</keyword>
<dbReference type="GO" id="GO:0004672">
    <property type="term" value="F:protein kinase activity"/>
    <property type="evidence" value="ECO:0007669"/>
    <property type="project" value="TreeGrafter"/>
</dbReference>
<protein>
    <submittedName>
        <fullName evidence="3">Mad3/BUB1 homology region 1-domain-containing protein</fullName>
    </submittedName>
</protein>
<feature type="domain" description="BUB1 N-terminal" evidence="2">
    <location>
        <begin position="79"/>
        <end position="188"/>
    </location>
</feature>
<dbReference type="GO" id="GO:0032991">
    <property type="term" value="C:protein-containing complex"/>
    <property type="evidence" value="ECO:0007669"/>
    <property type="project" value="UniProtKB-ARBA"/>
</dbReference>
<sequence>MQNQQQQHHQDYSKERSLPPSPPRDSFSPSHVVDIDAIELEKENIQPIRQGRSAQVLSRLFSTQPVDRAHELALQHQRFQAELDRIDELKDPLDAYMRYVSWTIENYPQSGAQGHDSRLVSLLEQAIETFKDEERYRNDPRYVKLLILYSEKIEFPMDVFSFMETNKIGNEIAMFYEEHADYLESQEE</sequence>
<evidence type="ECO:0000313" key="3">
    <source>
        <dbReference type="EMBL" id="ORZ06296.1"/>
    </source>
</evidence>